<dbReference type="GO" id="GO:0016301">
    <property type="term" value="F:kinase activity"/>
    <property type="evidence" value="ECO:0007669"/>
    <property type="project" value="UniProtKB-KW"/>
</dbReference>
<dbReference type="Gene3D" id="3.40.50.300">
    <property type="entry name" value="P-loop containing nucleotide triphosphate hydrolases"/>
    <property type="match status" value="1"/>
</dbReference>
<dbReference type="AlphaFoldDB" id="A0A4Q2SNE8"/>
<dbReference type="EMBL" id="SDWV01000016">
    <property type="protein sequence ID" value="RYC07215.1"/>
    <property type="molecule type" value="Genomic_DNA"/>
</dbReference>
<dbReference type="PANTHER" id="PTHR37816">
    <property type="entry name" value="YALI0E33011P"/>
    <property type="match status" value="1"/>
</dbReference>
<proteinExistence type="predicted"/>
<dbReference type="PANTHER" id="PTHR37816:SF1">
    <property type="entry name" value="TOXIN"/>
    <property type="match status" value="1"/>
</dbReference>
<sequence length="179" mass="19972">MAEVPRRVLVYGVTGSGKSTAALALGERTGLPVTLVDELTWLPGWVPVEDSVQREVIGEIVAGECWVLDTAYGAHLDLVLPRVELVVGLDYPRWLSLARLVRRTASRVITKEPMCNGNVETLGKVFARDSIIVWHFQSFARKRARMRAWAASPDGPDVRLFRHPRELESWLATLSRGDV</sequence>
<evidence type="ECO:0000313" key="2">
    <source>
        <dbReference type="Proteomes" id="UP000291101"/>
    </source>
</evidence>
<dbReference type="InterPro" id="IPR027417">
    <property type="entry name" value="P-loop_NTPase"/>
</dbReference>
<dbReference type="RefSeq" id="WP_129427718.1">
    <property type="nucleotide sequence ID" value="NZ_SDWV01000016.1"/>
</dbReference>
<accession>A0A4Q2SNE8</accession>
<reference evidence="1 2" key="1">
    <citation type="submission" date="2019-01" db="EMBL/GenBank/DDBJ databases">
        <title>Novel species of Nocardioides.</title>
        <authorList>
            <person name="Liu Q."/>
            <person name="X Y.-H."/>
        </authorList>
    </citation>
    <scope>NUCLEOTIDE SEQUENCE [LARGE SCALE GENOMIC DNA]</scope>
    <source>
        <strain evidence="1 2">HLT2-9</strain>
    </source>
</reference>
<dbReference type="InterPro" id="IPR052922">
    <property type="entry name" value="Cytidylate_Kinase-2"/>
</dbReference>
<comment type="caution">
    <text evidence="1">The sequence shown here is derived from an EMBL/GenBank/DDBJ whole genome shotgun (WGS) entry which is preliminary data.</text>
</comment>
<gene>
    <name evidence="1" type="ORF">EUA94_15085</name>
</gene>
<dbReference type="Proteomes" id="UP000291101">
    <property type="component" value="Unassembled WGS sequence"/>
</dbReference>
<dbReference type="OrthoDB" id="3199600at2"/>
<protein>
    <submittedName>
        <fullName evidence="1">Adenylate kinase</fullName>
    </submittedName>
</protein>
<dbReference type="SUPFAM" id="SSF52540">
    <property type="entry name" value="P-loop containing nucleoside triphosphate hydrolases"/>
    <property type="match status" value="1"/>
</dbReference>
<evidence type="ECO:0000313" key="1">
    <source>
        <dbReference type="EMBL" id="RYC07215.1"/>
    </source>
</evidence>
<keyword evidence="1" id="KW-0418">Kinase</keyword>
<keyword evidence="2" id="KW-1185">Reference proteome</keyword>
<name>A0A4Q2SNE8_9ACTN</name>
<keyword evidence="1" id="KW-0808">Transferase</keyword>
<organism evidence="1 2">
    <name type="scientific">Nocardioides zhouii</name>
    <dbReference type="NCBI Taxonomy" id="1168729"/>
    <lineage>
        <taxon>Bacteria</taxon>
        <taxon>Bacillati</taxon>
        <taxon>Actinomycetota</taxon>
        <taxon>Actinomycetes</taxon>
        <taxon>Propionibacteriales</taxon>
        <taxon>Nocardioidaceae</taxon>
        <taxon>Nocardioides</taxon>
    </lineage>
</organism>